<organism evidence="4 5">
    <name type="scientific">Limimaricola litoreus</name>
    <dbReference type="NCBI Taxonomy" id="2955316"/>
    <lineage>
        <taxon>Bacteria</taxon>
        <taxon>Pseudomonadati</taxon>
        <taxon>Pseudomonadota</taxon>
        <taxon>Alphaproteobacteria</taxon>
        <taxon>Rhodobacterales</taxon>
        <taxon>Paracoccaceae</taxon>
        <taxon>Limimaricola</taxon>
    </lineage>
</organism>
<feature type="compositionally biased region" description="Basic and acidic residues" evidence="1">
    <location>
        <begin position="250"/>
        <end position="264"/>
    </location>
</feature>
<dbReference type="RefSeq" id="WP_253331195.1">
    <property type="nucleotide sequence ID" value="NZ_JAMYXC010000112.1"/>
</dbReference>
<gene>
    <name evidence="4" type="primary">repC</name>
    <name evidence="4" type="ORF">NHG85_07430</name>
</gene>
<dbReference type="AlphaFoldDB" id="A0A9X2FNN6"/>
<dbReference type="Pfam" id="PF03428">
    <property type="entry name" value="RP-C"/>
    <property type="match status" value="1"/>
</dbReference>
<dbReference type="NCBIfam" id="NF040974">
    <property type="entry name" value="RepABC_RepC"/>
    <property type="match status" value="1"/>
</dbReference>
<evidence type="ECO:0000259" key="3">
    <source>
        <dbReference type="Pfam" id="PF11800"/>
    </source>
</evidence>
<evidence type="ECO:0000313" key="5">
    <source>
        <dbReference type="Proteomes" id="UP001139477"/>
    </source>
</evidence>
<evidence type="ECO:0000256" key="1">
    <source>
        <dbReference type="SAM" id="MobiDB-lite"/>
    </source>
</evidence>
<feature type="domain" description="Plasmid replication protein C C-terminal" evidence="3">
    <location>
        <begin position="300"/>
        <end position="398"/>
    </location>
</feature>
<reference evidence="4" key="1">
    <citation type="submission" date="2022-06" db="EMBL/GenBank/DDBJ databases">
        <title>Limimaricola sediminis sp. nov., isolated from an intertidal sediment.</title>
        <authorList>
            <person name="Shao X."/>
        </authorList>
    </citation>
    <scope>NUCLEOTIDE SEQUENCE</scope>
    <source>
        <strain evidence="4">ASW11-118</strain>
    </source>
</reference>
<dbReference type="EMBL" id="JAMYXC010000112">
    <property type="protein sequence ID" value="MCP1168356.1"/>
    <property type="molecule type" value="Genomic_DNA"/>
</dbReference>
<sequence length="402" mass="43863">MGYHSLTPFGRTERTVRTALENHRPRAQTPGTQAPCPIDKWQILRDLTAGRTRFGLSDRDITVLQALLSCHPDTRLDASAPLIVHPSNETICARANGMACSTMRRHLAKLVAEGFLLRRDSPNGKRYARRIAGAKIAFGFDLSPLLHRAAEIAEAAESCRVEAAELASRRQTVSLLRRDLSALVELAGLEGIDAPALPRLSDLSQAVAAQLRRKLNLETLAAIELSLRDAIRETARLLDLSSTISSNTDARNEQHQQKTNKDLIDLEPAQTSERIETPPPAREAANLAPDAKKTSPSLPPLRLVLRACTEVGVYAPDPIADWHGFMRAADKIRPMTGISPAVWDEAKGILGKEQAATVLGAMLQRFSAIRNPGGYLRSLVTKARGGAFSPMRMIMALLPDPV</sequence>
<comment type="caution">
    <text evidence="4">The sequence shown here is derived from an EMBL/GenBank/DDBJ whole genome shotgun (WGS) entry which is preliminary data.</text>
</comment>
<feature type="domain" description="Plasmid replication protein C N-terminal" evidence="2">
    <location>
        <begin position="19"/>
        <end position="186"/>
    </location>
</feature>
<dbReference type="Pfam" id="PF11800">
    <property type="entry name" value="RP-C_C"/>
    <property type="match status" value="1"/>
</dbReference>
<dbReference type="Proteomes" id="UP001139477">
    <property type="component" value="Unassembled WGS sequence"/>
</dbReference>
<keyword evidence="5" id="KW-1185">Reference proteome</keyword>
<protein>
    <submittedName>
        <fullName evidence="4">Replication initiation protein RepC</fullName>
    </submittedName>
</protein>
<feature type="region of interest" description="Disordered" evidence="1">
    <location>
        <begin position="246"/>
        <end position="294"/>
    </location>
</feature>
<accession>A0A9X2FNN6</accession>
<dbReference type="InterPro" id="IPR021760">
    <property type="entry name" value="RepC_C"/>
</dbReference>
<evidence type="ECO:0000259" key="2">
    <source>
        <dbReference type="Pfam" id="PF03428"/>
    </source>
</evidence>
<proteinExistence type="predicted"/>
<dbReference type="InterPro" id="IPR047611">
    <property type="entry name" value="RepABC_RepC"/>
</dbReference>
<dbReference type="InterPro" id="IPR005090">
    <property type="entry name" value="RepC_N"/>
</dbReference>
<name>A0A9X2FNN6_9RHOB</name>
<evidence type="ECO:0000313" key="4">
    <source>
        <dbReference type="EMBL" id="MCP1168356.1"/>
    </source>
</evidence>